<reference evidence="2 3" key="1">
    <citation type="submission" date="2019-05" db="EMBL/GenBank/DDBJ databases">
        <authorList>
            <consortium name="Science for Life Laboratories"/>
        </authorList>
    </citation>
    <scope>NUCLEOTIDE SEQUENCE [LARGE SCALE GENOMIC DNA]</scope>
    <source>
        <strain evidence="2">Soil9</strain>
    </source>
</reference>
<accession>A0A6P2CV05</accession>
<evidence type="ECO:0000313" key="3">
    <source>
        <dbReference type="Proteomes" id="UP000464178"/>
    </source>
</evidence>
<dbReference type="Gene3D" id="2.170.130.20">
    <property type="entry name" value="LCCL-like domain"/>
    <property type="match status" value="1"/>
</dbReference>
<sequence>MSDDSDLLGLDDLPDEARSAVDAAERAVAEVRERADYESAQIRAAAERECDAIRARAEAELAAVQHATTRELAPLVRGLLDQLRELQQRYAREGLLDEALAIRARVRQLRGDLLGVRPDPGTLTEFTPSDIGRTVLIEVTGRTDGNVWGTDVYTADSRLASAVVHAGVVRAGERGLVRVTILDGADLGYTGSARNDIISFDYATYPIGYRVERV</sequence>
<dbReference type="RefSeq" id="WP_162667279.1">
    <property type="nucleotide sequence ID" value="NZ_LR593886.1"/>
</dbReference>
<keyword evidence="3" id="KW-1185">Reference proteome</keyword>
<organism evidence="2 3">
    <name type="scientific">Gemmata massiliana</name>
    <dbReference type="NCBI Taxonomy" id="1210884"/>
    <lineage>
        <taxon>Bacteria</taxon>
        <taxon>Pseudomonadati</taxon>
        <taxon>Planctomycetota</taxon>
        <taxon>Planctomycetia</taxon>
        <taxon>Gemmatales</taxon>
        <taxon>Gemmataceae</taxon>
        <taxon>Gemmata</taxon>
    </lineage>
</organism>
<evidence type="ECO:0000313" key="2">
    <source>
        <dbReference type="EMBL" id="VTR92407.1"/>
    </source>
</evidence>
<gene>
    <name evidence="2" type="ORF">SOIL9_53070</name>
</gene>
<proteinExistence type="predicted"/>
<dbReference type="EMBL" id="LR593886">
    <property type="protein sequence ID" value="VTR92407.1"/>
    <property type="molecule type" value="Genomic_DNA"/>
</dbReference>
<name>A0A6P2CV05_9BACT</name>
<dbReference type="Proteomes" id="UP000464178">
    <property type="component" value="Chromosome"/>
</dbReference>
<feature type="domain" description="LCCL" evidence="1">
    <location>
        <begin position="144"/>
        <end position="204"/>
    </location>
</feature>
<dbReference type="KEGG" id="gms:SOIL9_53070"/>
<protein>
    <recommendedName>
        <fullName evidence="1">LCCL domain-containing protein</fullName>
    </recommendedName>
</protein>
<dbReference type="InterPro" id="IPR036609">
    <property type="entry name" value="LCCL_sf"/>
</dbReference>
<dbReference type="AlphaFoldDB" id="A0A6P2CV05"/>
<evidence type="ECO:0000259" key="1">
    <source>
        <dbReference type="Pfam" id="PF03815"/>
    </source>
</evidence>
<dbReference type="SUPFAM" id="SSF69848">
    <property type="entry name" value="LCCL domain"/>
    <property type="match status" value="1"/>
</dbReference>
<dbReference type="Pfam" id="PF03815">
    <property type="entry name" value="LCCL"/>
    <property type="match status" value="1"/>
</dbReference>
<dbReference type="InterPro" id="IPR004043">
    <property type="entry name" value="LCCL"/>
</dbReference>